<feature type="signal peptide" evidence="2">
    <location>
        <begin position="1"/>
        <end position="27"/>
    </location>
</feature>
<feature type="compositionally biased region" description="Basic and acidic residues" evidence="1">
    <location>
        <begin position="119"/>
        <end position="190"/>
    </location>
</feature>
<dbReference type="Proteomes" id="UP000241346">
    <property type="component" value="Unassembled WGS sequence"/>
</dbReference>
<reference evidence="3 4" key="1">
    <citation type="submission" date="2018-03" db="EMBL/GenBank/DDBJ databases">
        <title>Whole genome sequencing of Histamine producing bacteria.</title>
        <authorList>
            <person name="Butler K."/>
        </authorList>
    </citation>
    <scope>NUCLEOTIDE SEQUENCE [LARGE SCALE GENOMIC DNA]</scope>
    <source>
        <strain evidence="3 4">DSM 19138</strain>
    </source>
</reference>
<feature type="region of interest" description="Disordered" evidence="1">
    <location>
        <begin position="108"/>
        <end position="190"/>
    </location>
</feature>
<accession>A0A2T3NAE4</accession>
<evidence type="ECO:0000256" key="2">
    <source>
        <dbReference type="SAM" id="SignalP"/>
    </source>
</evidence>
<dbReference type="InterPro" id="IPR021253">
    <property type="entry name" value="ZrgA-like"/>
</dbReference>
<keyword evidence="2" id="KW-0732">Signal</keyword>
<name>A0A2T3NAE4_9GAMM</name>
<dbReference type="AlphaFoldDB" id="A0A2T3NAE4"/>
<gene>
    <name evidence="3" type="ORF">C9J01_18645</name>
</gene>
<evidence type="ECO:0000313" key="3">
    <source>
        <dbReference type="EMBL" id="PSW10614.1"/>
    </source>
</evidence>
<sequence>MRLNHSLSPIATLFVTLGLAASGSAAADDHFRQHDAHVHGVVEVNIAQDGQDLLMEIHAPGADVVGFEHAPQTDEQKAAIENAIAKLKSPDSTWMLTANAKCQLVESQVTETLSSGSSDGHDHGDHDHDKHDHGDHGHDHDHDKHDHGDHGHDHDKHDHDDHGHDHDKHDHDDHGHDDHDHDHDHDHGAHGEFSAQYTYKCDNIEQLTDVKTQWFTHFPTTERITVNAITEKGQKGGSLTSSSITFRF</sequence>
<dbReference type="EMBL" id="PYMB01000010">
    <property type="protein sequence ID" value="PSW10614.1"/>
    <property type="molecule type" value="Genomic_DNA"/>
</dbReference>
<dbReference type="Pfam" id="PF10986">
    <property type="entry name" value="ZrgA"/>
    <property type="match status" value="2"/>
</dbReference>
<feature type="compositionally biased region" description="Polar residues" evidence="1">
    <location>
        <begin position="108"/>
        <end position="118"/>
    </location>
</feature>
<feature type="chain" id="PRO_5015604285" evidence="2">
    <location>
        <begin position="28"/>
        <end position="248"/>
    </location>
</feature>
<organism evidence="3 4">
    <name type="scientific">Photobacterium rosenbergii</name>
    <dbReference type="NCBI Taxonomy" id="294936"/>
    <lineage>
        <taxon>Bacteria</taxon>
        <taxon>Pseudomonadati</taxon>
        <taxon>Pseudomonadota</taxon>
        <taxon>Gammaproteobacteria</taxon>
        <taxon>Vibrionales</taxon>
        <taxon>Vibrionaceae</taxon>
        <taxon>Photobacterium</taxon>
    </lineage>
</organism>
<evidence type="ECO:0000256" key="1">
    <source>
        <dbReference type="SAM" id="MobiDB-lite"/>
    </source>
</evidence>
<dbReference type="OrthoDB" id="7346546at2"/>
<evidence type="ECO:0000313" key="4">
    <source>
        <dbReference type="Proteomes" id="UP000241346"/>
    </source>
</evidence>
<proteinExistence type="predicted"/>
<protein>
    <submittedName>
        <fullName evidence="3">DUF2796 domain-containing protein</fullName>
    </submittedName>
</protein>
<dbReference type="RefSeq" id="WP_107299648.1">
    <property type="nucleotide sequence ID" value="NZ_PYMB01000010.1"/>
</dbReference>
<comment type="caution">
    <text evidence="3">The sequence shown here is derived from an EMBL/GenBank/DDBJ whole genome shotgun (WGS) entry which is preliminary data.</text>
</comment>